<keyword evidence="10" id="KW-1185">Reference proteome</keyword>
<comment type="caution">
    <text evidence="9">The sequence shown here is derived from an EMBL/GenBank/DDBJ whole genome shotgun (WGS) entry which is preliminary data.</text>
</comment>
<dbReference type="EMBL" id="RCUX01000010">
    <property type="protein sequence ID" value="RLP74529.1"/>
    <property type="molecule type" value="Genomic_DNA"/>
</dbReference>
<evidence type="ECO:0000259" key="8">
    <source>
        <dbReference type="Pfam" id="PF10502"/>
    </source>
</evidence>
<dbReference type="PANTHER" id="PTHR10806">
    <property type="entry name" value="SIGNAL PEPTIDASE COMPLEX CATALYTIC SUBUNIT SEC11"/>
    <property type="match status" value="1"/>
</dbReference>
<feature type="region of interest" description="Disordered" evidence="6">
    <location>
        <begin position="1"/>
        <end position="46"/>
    </location>
</feature>
<evidence type="ECO:0000256" key="7">
    <source>
        <dbReference type="SAM" id="Phobius"/>
    </source>
</evidence>
<dbReference type="NCBIfam" id="TIGR02228">
    <property type="entry name" value="sigpep_I_arch"/>
    <property type="match status" value="1"/>
</dbReference>
<dbReference type="GO" id="GO:0006465">
    <property type="term" value="P:signal peptide processing"/>
    <property type="evidence" value="ECO:0007669"/>
    <property type="project" value="UniProtKB-UniRule"/>
</dbReference>
<evidence type="ECO:0000256" key="6">
    <source>
        <dbReference type="SAM" id="MobiDB-lite"/>
    </source>
</evidence>
<dbReference type="PANTHER" id="PTHR10806:SF6">
    <property type="entry name" value="SIGNAL PEPTIDASE COMPLEX CATALYTIC SUBUNIT SEC11"/>
    <property type="match status" value="1"/>
</dbReference>
<sequence length="254" mass="27221">MTNDPATPEQKPVSRREAHTPATTEGAGSSSSVPEDAIAGPAAAAPPQRSRARRIAGLITKIVSWVVIGAAAALIIAFVLVPRVTGATPYTVLTGSMRPSMPPGTTVVVRPVEFDTIRVGDVITYQIASGKPEVVTHRVIAVNITPEGPRLETKGDANPAPDQNPIRPEQVRGKVWYWAPVVGYLSQGVQTDTRTWIARGIGIALIGYAGYLVVSAVRGRARRRAEEHAAEEHTIEEHTTEEHSAEEHDAETPR</sequence>
<keyword evidence="2 7" id="KW-0812">Transmembrane</keyword>
<dbReference type="GO" id="GO:0004252">
    <property type="term" value="F:serine-type endopeptidase activity"/>
    <property type="evidence" value="ECO:0007669"/>
    <property type="project" value="UniProtKB-UniRule"/>
</dbReference>
<evidence type="ECO:0000256" key="3">
    <source>
        <dbReference type="ARBA" id="ARBA00022989"/>
    </source>
</evidence>
<feature type="transmembrane region" description="Helical" evidence="7">
    <location>
        <begin position="58"/>
        <end position="81"/>
    </location>
</feature>
<feature type="region of interest" description="Disordered" evidence="6">
    <location>
        <begin position="148"/>
        <end position="167"/>
    </location>
</feature>
<reference evidence="9 10" key="1">
    <citation type="submission" date="2018-10" db="EMBL/GenBank/DDBJ databases">
        <authorList>
            <person name="Li J."/>
        </authorList>
    </citation>
    <scope>NUCLEOTIDE SEQUENCE [LARGE SCALE GENOMIC DNA]</scope>
    <source>
        <strain evidence="9 10">IF 016277</strain>
    </source>
</reference>
<dbReference type="InterPro" id="IPR019533">
    <property type="entry name" value="Peptidase_S26"/>
</dbReference>
<dbReference type="GO" id="GO:0009003">
    <property type="term" value="F:signal peptidase activity"/>
    <property type="evidence" value="ECO:0007669"/>
    <property type="project" value="UniProtKB-EC"/>
</dbReference>
<name>A0A3L7A2R3_9MICO</name>
<dbReference type="SUPFAM" id="SSF51306">
    <property type="entry name" value="LexA/Signal peptidase"/>
    <property type="match status" value="1"/>
</dbReference>
<feature type="domain" description="Peptidase S26" evidence="8">
    <location>
        <begin position="70"/>
        <end position="142"/>
    </location>
</feature>
<evidence type="ECO:0000256" key="2">
    <source>
        <dbReference type="ARBA" id="ARBA00022692"/>
    </source>
</evidence>
<protein>
    <recommendedName>
        <fullName evidence="5">Signal peptidase I</fullName>
        <ecNumber evidence="5">3.4.21.89</ecNumber>
    </recommendedName>
</protein>
<dbReference type="Pfam" id="PF10502">
    <property type="entry name" value="Peptidase_S26"/>
    <property type="match status" value="1"/>
</dbReference>
<feature type="compositionally biased region" description="Polar residues" evidence="6">
    <location>
        <begin position="21"/>
        <end position="33"/>
    </location>
</feature>
<keyword evidence="9" id="KW-0378">Hydrolase</keyword>
<dbReference type="InterPro" id="IPR001733">
    <property type="entry name" value="Peptidase_S26B"/>
</dbReference>
<evidence type="ECO:0000313" key="9">
    <source>
        <dbReference type="EMBL" id="RLP74529.1"/>
    </source>
</evidence>
<evidence type="ECO:0000256" key="1">
    <source>
        <dbReference type="ARBA" id="ARBA00004370"/>
    </source>
</evidence>
<dbReference type="AlphaFoldDB" id="A0A3L7A2R3"/>
<evidence type="ECO:0000313" key="10">
    <source>
        <dbReference type="Proteomes" id="UP000272503"/>
    </source>
</evidence>
<dbReference type="EC" id="3.4.21.89" evidence="5"/>
<dbReference type="Proteomes" id="UP000272503">
    <property type="component" value="Unassembled WGS sequence"/>
</dbReference>
<keyword evidence="4 7" id="KW-0472">Membrane</keyword>
<feature type="transmembrane region" description="Helical" evidence="7">
    <location>
        <begin position="196"/>
        <end position="214"/>
    </location>
</feature>
<organism evidence="9 10">
    <name type="scientific">Mycetocola tolaasinivorans</name>
    <dbReference type="NCBI Taxonomy" id="76635"/>
    <lineage>
        <taxon>Bacteria</taxon>
        <taxon>Bacillati</taxon>
        <taxon>Actinomycetota</taxon>
        <taxon>Actinomycetes</taxon>
        <taxon>Micrococcales</taxon>
        <taxon>Microbacteriaceae</taxon>
        <taxon>Mycetocola</taxon>
    </lineage>
</organism>
<feature type="region of interest" description="Disordered" evidence="6">
    <location>
        <begin position="225"/>
        <end position="254"/>
    </location>
</feature>
<feature type="compositionally biased region" description="Low complexity" evidence="6">
    <location>
        <begin position="37"/>
        <end position="46"/>
    </location>
</feature>
<accession>A0A3L7A2R3</accession>
<dbReference type="RefSeq" id="WP_121649277.1">
    <property type="nucleotide sequence ID" value="NZ_RCUX01000010.1"/>
</dbReference>
<proteinExistence type="predicted"/>
<gene>
    <name evidence="9" type="ORF">D9V32_12620</name>
</gene>
<dbReference type="InterPro" id="IPR036286">
    <property type="entry name" value="LexA/Signal_pep-like_sf"/>
</dbReference>
<dbReference type="CDD" id="cd06530">
    <property type="entry name" value="S26_SPase_I"/>
    <property type="match status" value="1"/>
</dbReference>
<dbReference type="GO" id="GO:0016020">
    <property type="term" value="C:membrane"/>
    <property type="evidence" value="ECO:0007669"/>
    <property type="project" value="UniProtKB-SubCell"/>
</dbReference>
<keyword evidence="3 7" id="KW-1133">Transmembrane helix</keyword>
<evidence type="ECO:0000256" key="4">
    <source>
        <dbReference type="ARBA" id="ARBA00023136"/>
    </source>
</evidence>
<comment type="subcellular location">
    <subcellularLocation>
        <location evidence="1">Membrane</location>
    </subcellularLocation>
</comment>
<evidence type="ECO:0000256" key="5">
    <source>
        <dbReference type="NCBIfam" id="TIGR02228"/>
    </source>
</evidence>
<dbReference type="OrthoDB" id="3178064at2"/>